<dbReference type="EMBL" id="JBELQE010000110">
    <property type="protein sequence ID" value="MER2252495.1"/>
    <property type="molecule type" value="Genomic_DNA"/>
</dbReference>
<evidence type="ECO:0000313" key="2">
    <source>
        <dbReference type="Proteomes" id="UP001480955"/>
    </source>
</evidence>
<reference evidence="1 2" key="1">
    <citation type="submission" date="2024-06" db="EMBL/GenBank/DDBJ databases">
        <authorList>
            <person name="Campbell A.G."/>
        </authorList>
    </citation>
    <scope>NUCLEOTIDE SEQUENCE [LARGE SCALE GENOMIC DNA]</scope>
    <source>
        <strain evidence="1 2">EM12</strain>
    </source>
</reference>
<comment type="caution">
    <text evidence="1">The sequence shown here is derived from an EMBL/GenBank/DDBJ whole genome shotgun (WGS) entry which is preliminary data.</text>
</comment>
<organism evidence="1 2">
    <name type="scientific">Methylorubrum podarium</name>
    <dbReference type="NCBI Taxonomy" id="200476"/>
    <lineage>
        <taxon>Bacteria</taxon>
        <taxon>Pseudomonadati</taxon>
        <taxon>Pseudomonadota</taxon>
        <taxon>Alphaproteobacteria</taxon>
        <taxon>Hyphomicrobiales</taxon>
        <taxon>Methylobacteriaceae</taxon>
        <taxon>Methylorubrum</taxon>
    </lineage>
</organism>
<sequence>MPDRRPPHDADLEAVRRELADSHAVVRGPVPAAMSVPARS</sequence>
<keyword evidence="2" id="KW-1185">Reference proteome</keyword>
<protein>
    <submittedName>
        <fullName evidence="1">Uncharacterized protein</fullName>
    </submittedName>
</protein>
<gene>
    <name evidence="1" type="ORF">ABS772_21470</name>
</gene>
<dbReference type="RefSeq" id="WP_350396785.1">
    <property type="nucleotide sequence ID" value="NZ_JBELQE010000110.1"/>
</dbReference>
<name>A0ABV1QSV2_9HYPH</name>
<evidence type="ECO:0000313" key="1">
    <source>
        <dbReference type="EMBL" id="MER2252495.1"/>
    </source>
</evidence>
<accession>A0ABV1QSV2</accession>
<proteinExistence type="predicted"/>
<dbReference type="Proteomes" id="UP001480955">
    <property type="component" value="Unassembled WGS sequence"/>
</dbReference>